<dbReference type="OrthoDB" id="3268756at2759"/>
<dbReference type="EMBL" id="SSOP01000626">
    <property type="protein sequence ID" value="KAB5587997.1"/>
    <property type="molecule type" value="Genomic_DNA"/>
</dbReference>
<evidence type="ECO:0000313" key="2">
    <source>
        <dbReference type="EMBL" id="KAB5587997.1"/>
    </source>
</evidence>
<sequence length="481" mass="53388">MSSELLSVTTGNDDTVSERSAASRFALEHEAFLDWCKAVQLDYNNLNTHELPLPSTLQDLVNGAKSVPSWMIHSNAREYEHAKPRFATSIDALAADIISEEFELCSNDQDLSNDIRTAIVPILTVVRQNTLVQRWQVKAVEAETRIAIDNLNNHVWGIECADCIQYRMERAMKLPKTNNENAPIRTKVDASAFIRAETLAIHGLAAQGSCSSIVHESQEAYFLAPHWVNEYKRLDGKKRMSINQVILGLVSGLYQRRSLGFPHHFIFAMAHHSSTKLLVFAGTWKCSESSGTIVTDPGSQCESVGSFDKMVLYHMREFDISLPTSILQFYLLMKKTYTLARLYRDAIVNARYGPISSAKCMPPSPDAKWPPEEDEKSEGGPSKPRPNKRARLGKASGGDPGPQANCQDQSPNDSPMVESPTELDEKRLQVVGVVGMDHPLKSGFSRAVEQFSSDEIVKKYLSTSVNVAYDAMPNGPRQGNG</sequence>
<accession>A0A5N5Q9C3</accession>
<evidence type="ECO:0000313" key="3">
    <source>
        <dbReference type="Proteomes" id="UP000383932"/>
    </source>
</evidence>
<gene>
    <name evidence="2" type="ORF">CTheo_8559</name>
</gene>
<organism evidence="2 3">
    <name type="scientific">Ceratobasidium theobromae</name>
    <dbReference type="NCBI Taxonomy" id="1582974"/>
    <lineage>
        <taxon>Eukaryota</taxon>
        <taxon>Fungi</taxon>
        <taxon>Dikarya</taxon>
        <taxon>Basidiomycota</taxon>
        <taxon>Agaricomycotina</taxon>
        <taxon>Agaricomycetes</taxon>
        <taxon>Cantharellales</taxon>
        <taxon>Ceratobasidiaceae</taxon>
        <taxon>Ceratobasidium</taxon>
    </lineage>
</organism>
<name>A0A5N5Q9C3_9AGAM</name>
<feature type="compositionally biased region" description="Polar residues" evidence="1">
    <location>
        <begin position="404"/>
        <end position="413"/>
    </location>
</feature>
<feature type="region of interest" description="Disordered" evidence="1">
    <location>
        <begin position="359"/>
        <end position="425"/>
    </location>
</feature>
<reference evidence="2 3" key="1">
    <citation type="journal article" date="2019" name="Fungal Biol. Biotechnol.">
        <title>Draft genome sequence of fastidious pathogen Ceratobasidium theobromae, which causes vascular-streak dieback in Theobroma cacao.</title>
        <authorList>
            <person name="Ali S.S."/>
            <person name="Asman A."/>
            <person name="Shao J."/>
            <person name="Firmansyah A.P."/>
            <person name="Susilo A.W."/>
            <person name="Rosmana A."/>
            <person name="McMahon P."/>
            <person name="Junaid M."/>
            <person name="Guest D."/>
            <person name="Kheng T.Y."/>
            <person name="Meinhardt L.W."/>
            <person name="Bailey B.A."/>
        </authorList>
    </citation>
    <scope>NUCLEOTIDE SEQUENCE [LARGE SCALE GENOMIC DNA]</scope>
    <source>
        <strain evidence="2 3">CT2</strain>
    </source>
</reference>
<proteinExistence type="predicted"/>
<dbReference type="AlphaFoldDB" id="A0A5N5Q9C3"/>
<comment type="caution">
    <text evidence="2">The sequence shown here is derived from an EMBL/GenBank/DDBJ whole genome shotgun (WGS) entry which is preliminary data.</text>
</comment>
<dbReference type="Proteomes" id="UP000383932">
    <property type="component" value="Unassembled WGS sequence"/>
</dbReference>
<protein>
    <submittedName>
        <fullName evidence="2">Uncharacterized protein</fullName>
    </submittedName>
</protein>
<keyword evidence="3" id="KW-1185">Reference proteome</keyword>
<evidence type="ECO:0000256" key="1">
    <source>
        <dbReference type="SAM" id="MobiDB-lite"/>
    </source>
</evidence>